<accession>A0A1I7UBW6</accession>
<protein>
    <submittedName>
        <fullName evidence="2">G_PROTEIN_RECEP_F1_2 domain-containing protein</fullName>
    </submittedName>
</protein>
<dbReference type="GO" id="GO:0008528">
    <property type="term" value="F:G protein-coupled peptide receptor activity"/>
    <property type="evidence" value="ECO:0007669"/>
    <property type="project" value="InterPro"/>
</dbReference>
<sequence length="164" mass="18694">MAAVALADILSLLSPIEKKLIVIYYQYQECPIGKYWIAFLGNTFDGLLLSSRRFSVWLSVSIAVIRTLVVRNPLSPTFGELSKPKALLYCILAVIPLCIPISIIEWLKYSIEPSPFSDCNGNETDYMTVYSALFTDNDYLVFRFLTLWNPPSHRFVRFLIASIK</sequence>
<evidence type="ECO:0000313" key="2">
    <source>
        <dbReference type="WBParaSite" id="Csp11.Scaffold629.g7771.t1"/>
    </source>
</evidence>
<proteinExistence type="predicted"/>
<organism evidence="1 2">
    <name type="scientific">Caenorhabditis tropicalis</name>
    <dbReference type="NCBI Taxonomy" id="1561998"/>
    <lineage>
        <taxon>Eukaryota</taxon>
        <taxon>Metazoa</taxon>
        <taxon>Ecdysozoa</taxon>
        <taxon>Nematoda</taxon>
        <taxon>Chromadorea</taxon>
        <taxon>Rhabditida</taxon>
        <taxon>Rhabditina</taxon>
        <taxon>Rhabditomorpha</taxon>
        <taxon>Rhabditoidea</taxon>
        <taxon>Rhabditidae</taxon>
        <taxon>Peloderinae</taxon>
        <taxon>Caenorhabditis</taxon>
    </lineage>
</organism>
<dbReference type="Gene3D" id="1.20.1070.10">
    <property type="entry name" value="Rhodopsin 7-helix transmembrane proteins"/>
    <property type="match status" value="1"/>
</dbReference>
<dbReference type="SUPFAM" id="SSF81321">
    <property type="entry name" value="Family A G protein-coupled receptor-like"/>
    <property type="match status" value="1"/>
</dbReference>
<dbReference type="PANTHER" id="PTHR22751">
    <property type="entry name" value="G-PROTEIN COUPLED RECEPTOR-RELATED"/>
    <property type="match status" value="1"/>
</dbReference>
<dbReference type="AlphaFoldDB" id="A0A1I7UBW6"/>
<dbReference type="Pfam" id="PF10324">
    <property type="entry name" value="7TM_GPCR_Srw"/>
    <property type="match status" value="1"/>
</dbReference>
<dbReference type="STRING" id="1561998.A0A1I7UBW6"/>
<keyword evidence="1" id="KW-1185">Reference proteome</keyword>
<name>A0A1I7UBW6_9PELO</name>
<dbReference type="WBParaSite" id="Csp11.Scaffold629.g7771.t1">
    <property type="protein sequence ID" value="Csp11.Scaffold629.g7771.t1"/>
    <property type="gene ID" value="Csp11.Scaffold629.g7771"/>
</dbReference>
<dbReference type="Proteomes" id="UP000095282">
    <property type="component" value="Unplaced"/>
</dbReference>
<evidence type="ECO:0000313" key="1">
    <source>
        <dbReference type="Proteomes" id="UP000095282"/>
    </source>
</evidence>
<reference evidence="2" key="1">
    <citation type="submission" date="2016-11" db="UniProtKB">
        <authorList>
            <consortium name="WormBaseParasite"/>
        </authorList>
    </citation>
    <scope>IDENTIFICATION</scope>
</reference>
<dbReference type="InterPro" id="IPR019427">
    <property type="entry name" value="7TM_GPCR_serpentine_rcpt_Srw"/>
</dbReference>
<dbReference type="eggNOG" id="ENOG502TJIN">
    <property type="taxonomic scope" value="Eukaryota"/>
</dbReference>